<feature type="compositionally biased region" description="Low complexity" evidence="1">
    <location>
        <begin position="1"/>
        <end position="20"/>
    </location>
</feature>
<gene>
    <name evidence="3" type="ORF">IW261DRAFT_1626799</name>
</gene>
<organism evidence="3 4">
    <name type="scientific">Armillaria novae-zelandiae</name>
    <dbReference type="NCBI Taxonomy" id="153914"/>
    <lineage>
        <taxon>Eukaryota</taxon>
        <taxon>Fungi</taxon>
        <taxon>Dikarya</taxon>
        <taxon>Basidiomycota</taxon>
        <taxon>Agaricomycotina</taxon>
        <taxon>Agaricomycetes</taxon>
        <taxon>Agaricomycetidae</taxon>
        <taxon>Agaricales</taxon>
        <taxon>Marasmiineae</taxon>
        <taxon>Physalacriaceae</taxon>
        <taxon>Armillaria</taxon>
    </lineage>
</organism>
<keyword evidence="4" id="KW-1185">Reference proteome</keyword>
<reference evidence="3" key="1">
    <citation type="submission" date="2023-06" db="EMBL/GenBank/DDBJ databases">
        <authorList>
            <consortium name="Lawrence Berkeley National Laboratory"/>
            <person name="Ahrendt S."/>
            <person name="Sahu N."/>
            <person name="Indic B."/>
            <person name="Wong-Bajracharya J."/>
            <person name="Merenyi Z."/>
            <person name="Ke H.-M."/>
            <person name="Monk M."/>
            <person name="Kocsube S."/>
            <person name="Drula E."/>
            <person name="Lipzen A."/>
            <person name="Balint B."/>
            <person name="Henrissat B."/>
            <person name="Andreopoulos B."/>
            <person name="Martin F.M."/>
            <person name="Harder C.B."/>
            <person name="Rigling D."/>
            <person name="Ford K.L."/>
            <person name="Foster G.D."/>
            <person name="Pangilinan J."/>
            <person name="Papanicolaou A."/>
            <person name="Barry K."/>
            <person name="LaButti K."/>
            <person name="Viragh M."/>
            <person name="Koriabine M."/>
            <person name="Yan M."/>
            <person name="Riley R."/>
            <person name="Champramary S."/>
            <person name="Plett K.L."/>
            <person name="Tsai I.J."/>
            <person name="Slot J."/>
            <person name="Sipos G."/>
            <person name="Plett J."/>
            <person name="Nagy L.G."/>
            <person name="Grigoriev I.V."/>
        </authorList>
    </citation>
    <scope>NUCLEOTIDE SEQUENCE</scope>
    <source>
        <strain evidence="3">ICMP 16352</strain>
    </source>
</reference>
<dbReference type="EMBL" id="JAUEPR010000012">
    <property type="protein sequence ID" value="KAK0479278.1"/>
    <property type="molecule type" value="Genomic_DNA"/>
</dbReference>
<feature type="region of interest" description="Disordered" evidence="1">
    <location>
        <begin position="789"/>
        <end position="822"/>
    </location>
</feature>
<name>A0AA39UAI3_9AGAR</name>
<dbReference type="Pfam" id="PF20231">
    <property type="entry name" value="DUF6589"/>
    <property type="match status" value="1"/>
</dbReference>
<feature type="non-terminal residue" evidence="3">
    <location>
        <position position="822"/>
    </location>
</feature>
<evidence type="ECO:0000259" key="2">
    <source>
        <dbReference type="Pfam" id="PF20231"/>
    </source>
</evidence>
<feature type="compositionally biased region" description="Basic and acidic residues" evidence="1">
    <location>
        <begin position="789"/>
        <end position="800"/>
    </location>
</feature>
<protein>
    <recommendedName>
        <fullName evidence="2">DUF6589 domain-containing protein</fullName>
    </recommendedName>
</protein>
<evidence type="ECO:0000313" key="4">
    <source>
        <dbReference type="Proteomes" id="UP001175227"/>
    </source>
</evidence>
<dbReference type="AlphaFoldDB" id="A0AA39UAI3"/>
<dbReference type="InterPro" id="IPR046496">
    <property type="entry name" value="DUF6589"/>
</dbReference>
<proteinExistence type="predicted"/>
<comment type="caution">
    <text evidence="3">The sequence shown here is derived from an EMBL/GenBank/DDBJ whole genome shotgun (WGS) entry which is preliminary data.</text>
</comment>
<evidence type="ECO:0000313" key="3">
    <source>
        <dbReference type="EMBL" id="KAK0479278.1"/>
    </source>
</evidence>
<evidence type="ECO:0000256" key="1">
    <source>
        <dbReference type="SAM" id="MobiDB-lite"/>
    </source>
</evidence>
<accession>A0AA39UAI3</accession>
<dbReference type="Proteomes" id="UP001175227">
    <property type="component" value="Unassembled WGS sequence"/>
</dbReference>
<feature type="domain" description="DUF6589" evidence="2">
    <location>
        <begin position="318"/>
        <end position="722"/>
    </location>
</feature>
<feature type="region of interest" description="Disordered" evidence="1">
    <location>
        <begin position="1"/>
        <end position="33"/>
    </location>
</feature>
<sequence length="822" mass="93731">SLCSESSESSNENALDESASNLGDGDSSQGVQSDEIEKMQRVRNVILYMSSVGLDLLVFLEAVSWGSHACTIDRDIKAARTTLMNSSKLEVILQRWWNPPTRVSKDQTATKVMATFMQQSLSHLLSRQLESLAEFFRSPAGADITEEALTGLDFDQLRAKIQERAPNLWEFMYNLGLSPRSQKRQERRDPVKIVLMIIAMLSYARSHHRNLLQKGFAIYFKFRGLSAKAFDALHALGVTMSHKWTANAVERISDKAMSEWLISYDNLNIPFRVFSQRLDNRGEFGNGCAATVYIRRNATPLSPEANQSLQVTQALIDIYNLAIRDSAAIHEQMTYYVLHFLIQHPSFDQHSYSGKNHVTLQRPARKRVLPSGKENITKQSLLGSVNIAEASYEDHIRLITEWLQQLKLNCTDEKKKLALESLIAWCGDQLTMDRLRGLFRFRVGDSNSFDRMDWMLLIFGWLHLQMAFAQSLFKQNLGTTKGQGLRKAFSLLRRKGLQNTSVRGPFHQHLEEALYHVAEAHILVDWKVVGQVDSLHELRAKSPEELKHLAEKIVRFHGSSDALNTFDEHGQKDECKRQTIMWNRDVLQYITLDDAIKHGDVGIMEAMLPQLLFRFVGGGNSNYTVEVLELLQGLNREWPVEVREFVCENCWVLNFSGQVNSFVPVDQAQEHNIKDIKVTYRSEGPNIKWDYLKKLHPAIPVIRSLADHMEHQFGTLTRGKRHTTPKKESDVLEMMTFLEASGYPTYKSGRRIKSDRDKVVDYMERGTIKLSRGLILAAWNTNRRFVRSTDEEWSDSRSESPDMGETGVQIAMGDDIGGAEGE</sequence>